<accession>A0ABR1TRR9</accession>
<dbReference type="EMBL" id="JAQQWL010000011">
    <property type="protein sequence ID" value="KAK8049349.1"/>
    <property type="molecule type" value="Genomic_DNA"/>
</dbReference>
<organism evidence="1 2">
    <name type="scientific">Apiospora phragmitis</name>
    <dbReference type="NCBI Taxonomy" id="2905665"/>
    <lineage>
        <taxon>Eukaryota</taxon>
        <taxon>Fungi</taxon>
        <taxon>Dikarya</taxon>
        <taxon>Ascomycota</taxon>
        <taxon>Pezizomycotina</taxon>
        <taxon>Sordariomycetes</taxon>
        <taxon>Xylariomycetidae</taxon>
        <taxon>Amphisphaeriales</taxon>
        <taxon>Apiosporaceae</taxon>
        <taxon>Apiospora</taxon>
    </lineage>
</organism>
<gene>
    <name evidence="1" type="ORF">PG994_011079</name>
</gene>
<reference evidence="1 2" key="1">
    <citation type="submission" date="2023-01" db="EMBL/GenBank/DDBJ databases">
        <title>Analysis of 21 Apiospora genomes using comparative genomics revels a genus with tremendous synthesis potential of carbohydrate active enzymes and secondary metabolites.</title>
        <authorList>
            <person name="Sorensen T."/>
        </authorList>
    </citation>
    <scope>NUCLEOTIDE SEQUENCE [LARGE SCALE GENOMIC DNA]</scope>
    <source>
        <strain evidence="1 2">CBS 135458</strain>
    </source>
</reference>
<protein>
    <submittedName>
        <fullName evidence="1">Cupredoxin</fullName>
    </submittedName>
</protein>
<dbReference type="Proteomes" id="UP001480595">
    <property type="component" value="Unassembled WGS sequence"/>
</dbReference>
<proteinExistence type="predicted"/>
<sequence length="70" mass="7306">MDGQAPATPRMAMGSMTTLIAGARAVPRVPVPKDHLVKCRARNILVTGSASGNTDDPLNTMGFITTPLTN</sequence>
<keyword evidence="2" id="KW-1185">Reference proteome</keyword>
<dbReference type="GeneID" id="92095551"/>
<evidence type="ECO:0000313" key="2">
    <source>
        <dbReference type="Proteomes" id="UP001480595"/>
    </source>
</evidence>
<comment type="caution">
    <text evidence="1">The sequence shown here is derived from an EMBL/GenBank/DDBJ whole genome shotgun (WGS) entry which is preliminary data.</text>
</comment>
<name>A0ABR1TRR9_9PEZI</name>
<evidence type="ECO:0000313" key="1">
    <source>
        <dbReference type="EMBL" id="KAK8049349.1"/>
    </source>
</evidence>
<dbReference type="RefSeq" id="XP_066711598.1">
    <property type="nucleotide sequence ID" value="XM_066862488.1"/>
</dbReference>